<keyword evidence="4" id="KW-1185">Reference proteome</keyword>
<proteinExistence type="predicted"/>
<reference evidence="3" key="2">
    <citation type="submission" date="2023-01" db="EMBL/GenBank/DDBJ databases">
        <title>Draft genome sequence of Portibacter lacus strain NBRC 108769.</title>
        <authorList>
            <person name="Sun Q."/>
            <person name="Mori K."/>
        </authorList>
    </citation>
    <scope>NUCLEOTIDE SEQUENCE</scope>
    <source>
        <strain evidence="3">NBRC 108769</strain>
    </source>
</reference>
<protein>
    <recommendedName>
        <fullName evidence="2">Stress-response A/B barrel domain-containing protein</fullName>
    </recommendedName>
</protein>
<organism evidence="3 4">
    <name type="scientific">Portibacter lacus</name>
    <dbReference type="NCBI Taxonomy" id="1099794"/>
    <lineage>
        <taxon>Bacteria</taxon>
        <taxon>Pseudomonadati</taxon>
        <taxon>Bacteroidota</taxon>
        <taxon>Saprospiria</taxon>
        <taxon>Saprospirales</taxon>
        <taxon>Haliscomenobacteraceae</taxon>
        <taxon>Portibacter</taxon>
    </lineage>
</organism>
<evidence type="ECO:0000256" key="1">
    <source>
        <dbReference type="SAM" id="SignalP"/>
    </source>
</evidence>
<feature type="chain" id="PRO_5041289540" description="Stress-response A/B barrel domain-containing protein" evidence="1">
    <location>
        <begin position="24"/>
        <end position="129"/>
    </location>
</feature>
<evidence type="ECO:0000313" key="4">
    <source>
        <dbReference type="Proteomes" id="UP001156666"/>
    </source>
</evidence>
<reference evidence="3" key="1">
    <citation type="journal article" date="2014" name="Int. J. Syst. Evol. Microbiol.">
        <title>Complete genome sequence of Corynebacterium casei LMG S-19264T (=DSM 44701T), isolated from a smear-ripened cheese.</title>
        <authorList>
            <consortium name="US DOE Joint Genome Institute (JGI-PGF)"/>
            <person name="Walter F."/>
            <person name="Albersmeier A."/>
            <person name="Kalinowski J."/>
            <person name="Ruckert C."/>
        </authorList>
    </citation>
    <scope>NUCLEOTIDE SEQUENCE</scope>
    <source>
        <strain evidence="3">NBRC 108769</strain>
    </source>
</reference>
<dbReference type="SUPFAM" id="SSF54909">
    <property type="entry name" value="Dimeric alpha+beta barrel"/>
    <property type="match status" value="1"/>
</dbReference>
<keyword evidence="1" id="KW-0732">Signal</keyword>
<sequence>MKKYLFFLTLFSSIFTLPYQSSAQETFANFEVLNRVLLVNYAESIDQNVKMEILKLYKGMRKKVDGLEWVHVADLKESSQGFDQAITFTFASVAGYELFEKHPDHKRIQELSSGNIKDVESYEYWEKIE</sequence>
<gene>
    <name evidence="3" type="ORF">GCM10007940_22690</name>
</gene>
<dbReference type="InterPro" id="IPR011008">
    <property type="entry name" value="Dimeric_a/b-barrel"/>
</dbReference>
<dbReference type="Pfam" id="PF07876">
    <property type="entry name" value="Dabb"/>
    <property type="match status" value="1"/>
</dbReference>
<evidence type="ECO:0000259" key="2">
    <source>
        <dbReference type="PROSITE" id="PS51502"/>
    </source>
</evidence>
<accession>A0AA37WFH6</accession>
<name>A0AA37WFH6_9BACT</name>
<dbReference type="AlphaFoldDB" id="A0AA37WFH6"/>
<evidence type="ECO:0000313" key="3">
    <source>
        <dbReference type="EMBL" id="GLR17654.1"/>
    </source>
</evidence>
<dbReference type="Gene3D" id="3.30.70.100">
    <property type="match status" value="1"/>
</dbReference>
<feature type="domain" description="Stress-response A/B barrel" evidence="2">
    <location>
        <begin position="33"/>
        <end position="124"/>
    </location>
</feature>
<dbReference type="EMBL" id="BSOH01000014">
    <property type="protein sequence ID" value="GLR17654.1"/>
    <property type="molecule type" value="Genomic_DNA"/>
</dbReference>
<dbReference type="InterPro" id="IPR013097">
    <property type="entry name" value="Dabb"/>
</dbReference>
<dbReference type="PROSITE" id="PS51502">
    <property type="entry name" value="S_R_A_B_BARREL"/>
    <property type="match status" value="1"/>
</dbReference>
<feature type="signal peptide" evidence="1">
    <location>
        <begin position="1"/>
        <end position="23"/>
    </location>
</feature>
<dbReference type="RefSeq" id="WP_235291323.1">
    <property type="nucleotide sequence ID" value="NZ_BSOH01000014.1"/>
</dbReference>
<dbReference type="Proteomes" id="UP001156666">
    <property type="component" value="Unassembled WGS sequence"/>
</dbReference>
<dbReference type="SMART" id="SM00886">
    <property type="entry name" value="Dabb"/>
    <property type="match status" value="1"/>
</dbReference>
<comment type="caution">
    <text evidence="3">The sequence shown here is derived from an EMBL/GenBank/DDBJ whole genome shotgun (WGS) entry which is preliminary data.</text>
</comment>